<accession>A0A4V2K880</accession>
<feature type="region of interest" description="Disordered" evidence="1">
    <location>
        <begin position="843"/>
        <end position="873"/>
    </location>
</feature>
<gene>
    <name evidence="3" type="ORF">BD310DRAFT_958567</name>
</gene>
<feature type="region of interest" description="Disordered" evidence="1">
    <location>
        <begin position="163"/>
        <end position="272"/>
    </location>
</feature>
<feature type="compositionally biased region" description="Basic and acidic residues" evidence="1">
    <location>
        <begin position="135"/>
        <end position="149"/>
    </location>
</feature>
<proteinExistence type="predicted"/>
<dbReference type="PANTHER" id="PTHR38248:SF2">
    <property type="entry name" value="FUNK1 11"/>
    <property type="match status" value="1"/>
</dbReference>
<evidence type="ECO:0000313" key="3">
    <source>
        <dbReference type="EMBL" id="TBU58888.1"/>
    </source>
</evidence>
<feature type="domain" description="Fungal-type protein kinase" evidence="2">
    <location>
        <begin position="258"/>
        <end position="355"/>
    </location>
</feature>
<protein>
    <recommendedName>
        <fullName evidence="2">Fungal-type protein kinase domain-containing protein</fullName>
    </recommendedName>
</protein>
<evidence type="ECO:0000256" key="1">
    <source>
        <dbReference type="SAM" id="MobiDB-lite"/>
    </source>
</evidence>
<dbReference type="Pfam" id="PF17667">
    <property type="entry name" value="Pkinase_fungal"/>
    <property type="match status" value="2"/>
</dbReference>
<feature type="region of interest" description="Disordered" evidence="1">
    <location>
        <begin position="525"/>
        <end position="568"/>
    </location>
</feature>
<reference evidence="3 4" key="1">
    <citation type="submission" date="2019-01" db="EMBL/GenBank/DDBJ databases">
        <title>Draft genome sequences of three monokaryotic isolates of the white-rot basidiomycete fungus Dichomitus squalens.</title>
        <authorList>
            <consortium name="DOE Joint Genome Institute"/>
            <person name="Lopez S.C."/>
            <person name="Andreopoulos B."/>
            <person name="Pangilinan J."/>
            <person name="Lipzen A."/>
            <person name="Riley R."/>
            <person name="Ahrendt S."/>
            <person name="Ng V."/>
            <person name="Barry K."/>
            <person name="Daum C."/>
            <person name="Grigoriev I.V."/>
            <person name="Hilden K.S."/>
            <person name="Makela M.R."/>
            <person name="de Vries R.P."/>
        </authorList>
    </citation>
    <scope>NUCLEOTIDE SEQUENCE [LARGE SCALE GENOMIC DNA]</scope>
    <source>
        <strain evidence="3 4">CBS 464.89</strain>
    </source>
</reference>
<sequence>MPGERPRGVQETPRNPRTVRSVTQCVGKLTLAAYRAQSVLDCADCVVETQDVHEFLIELLPFPDHQGRRRRIPRRPKVKASNHPFSTLEKADSMSENKVVRLFAAAVNKHNLAPGLGMARCQNKPDKAPKKRRRKGEEPAEPPKVDTMRQKVDAAFYRADRVPKDSRPHWADQIVPAEFKSGKRGRAADPFATKAEHDDADREEQATDVDEQDDDELDDEAEELPELEEMEEEKGDEDEEDDEDEDEEPESGADDKPNVDAQATKEPGAQATPAKDVFGQITTYVDLLQAVQHRTAVFMLLVIGRRFRILRWDRAGVIVTPSVDYYEEPDELCDFLWRISHVSDTTLGFDPTAIRLSPSDPDWVKMEEYAVALESDVSSAPRTLQPGELEQPAPGSEESPVVFDYVRTMFAQSIADRRWPRYRLSVCQGSNHQEFLVGKPTFCASGAIGRGTRGFVAIDCQTGCFVWLKDAWRVSYEKVEPEGSILARLNADPEIKDVPTLLCHGDVLCQKTLTATWWEAANPLPSTRKSKRSKNAKNAMEAAPSSTSDGSRGVKRKREDEPESLATDYRADCPMRQHNHYRVVVKEVGLPLKKFRDGIQLVHILLDCHTTHGLAATRPGINILHRDISDSNIIIVPKVVQANSNSPRLLNWTGVLTDWEMSKPTASHGDLTPARQPLRSGDWQFKSAYLLNNSGGTTIPDELESIVLILIYYCVRYLDSSIDRHSAVATFLDEFYDCFTVQDGVVKCGERKATLLAQGQLVHYDPAEGLIPICFNAFPLDYLIAQCLRRFSARYKILRHKAWTKRHTHTTPSVPPVPRASGDDSIRSYFLNKHRTANDEFKQARYEAVPDPPTVSSTALASREPPKPTQEDEKLAMDIEDHEWFRWIVYQCLTFPGWEKLQKVKDRVPKNWESPHSPIPRELFSARSGHSR</sequence>
<feature type="region of interest" description="Disordered" evidence="1">
    <location>
        <begin position="115"/>
        <end position="149"/>
    </location>
</feature>
<feature type="compositionally biased region" description="Basic and acidic residues" evidence="1">
    <location>
        <begin position="194"/>
        <end position="205"/>
    </location>
</feature>
<organism evidence="3 4">
    <name type="scientific">Dichomitus squalens</name>
    <dbReference type="NCBI Taxonomy" id="114155"/>
    <lineage>
        <taxon>Eukaryota</taxon>
        <taxon>Fungi</taxon>
        <taxon>Dikarya</taxon>
        <taxon>Basidiomycota</taxon>
        <taxon>Agaricomycotina</taxon>
        <taxon>Agaricomycetes</taxon>
        <taxon>Polyporales</taxon>
        <taxon>Polyporaceae</taxon>
        <taxon>Dichomitus</taxon>
    </lineage>
</organism>
<feature type="domain" description="Fungal-type protein kinase" evidence="2">
    <location>
        <begin position="427"/>
        <end position="714"/>
    </location>
</feature>
<evidence type="ECO:0000259" key="2">
    <source>
        <dbReference type="Pfam" id="PF17667"/>
    </source>
</evidence>
<feature type="compositionally biased region" description="Basic and acidic residues" evidence="1">
    <location>
        <begin position="864"/>
        <end position="873"/>
    </location>
</feature>
<name>A0A4V2K880_9APHY</name>
<dbReference type="Proteomes" id="UP000292082">
    <property type="component" value="Unassembled WGS sequence"/>
</dbReference>
<dbReference type="AlphaFoldDB" id="A0A4V2K880"/>
<dbReference type="PANTHER" id="PTHR38248">
    <property type="entry name" value="FUNK1 6"/>
    <property type="match status" value="1"/>
</dbReference>
<evidence type="ECO:0000313" key="4">
    <source>
        <dbReference type="Proteomes" id="UP000292082"/>
    </source>
</evidence>
<feature type="compositionally biased region" description="Acidic residues" evidence="1">
    <location>
        <begin position="206"/>
        <end position="252"/>
    </location>
</feature>
<keyword evidence="4" id="KW-1185">Reference proteome</keyword>
<feature type="region of interest" description="Disordered" evidence="1">
    <location>
        <begin position="908"/>
        <end position="932"/>
    </location>
</feature>
<dbReference type="InterPro" id="IPR040976">
    <property type="entry name" value="Pkinase_fungal"/>
</dbReference>
<dbReference type="EMBL" id="ML145119">
    <property type="protein sequence ID" value="TBU58888.1"/>
    <property type="molecule type" value="Genomic_DNA"/>
</dbReference>